<organism evidence="1 2">
    <name type="scientific">Kordia periserrulae</name>
    <dbReference type="NCBI Taxonomy" id="701523"/>
    <lineage>
        <taxon>Bacteria</taxon>
        <taxon>Pseudomonadati</taxon>
        <taxon>Bacteroidota</taxon>
        <taxon>Flavobacteriia</taxon>
        <taxon>Flavobacteriales</taxon>
        <taxon>Flavobacteriaceae</taxon>
        <taxon>Kordia</taxon>
    </lineage>
</organism>
<dbReference type="Proteomes" id="UP000244090">
    <property type="component" value="Unassembled WGS sequence"/>
</dbReference>
<dbReference type="RefSeq" id="WP_108113977.1">
    <property type="nucleotide sequence ID" value="NZ_QBKT01000002.1"/>
</dbReference>
<dbReference type="EMBL" id="QBKT01000002">
    <property type="protein sequence ID" value="PTX63009.1"/>
    <property type="molecule type" value="Genomic_DNA"/>
</dbReference>
<evidence type="ECO:0000313" key="1">
    <source>
        <dbReference type="EMBL" id="PTX63009.1"/>
    </source>
</evidence>
<evidence type="ECO:0000313" key="2">
    <source>
        <dbReference type="Proteomes" id="UP000244090"/>
    </source>
</evidence>
<dbReference type="AlphaFoldDB" id="A0A2T6C3V4"/>
<protein>
    <submittedName>
        <fullName evidence="1">Uncharacterized protein</fullName>
    </submittedName>
</protein>
<proteinExistence type="predicted"/>
<name>A0A2T6C3V4_9FLAO</name>
<reference evidence="1 2" key="1">
    <citation type="submission" date="2018-04" db="EMBL/GenBank/DDBJ databases">
        <title>Genomic Encyclopedia of Archaeal and Bacterial Type Strains, Phase II (KMG-II): from individual species to whole genera.</title>
        <authorList>
            <person name="Goeker M."/>
        </authorList>
    </citation>
    <scope>NUCLEOTIDE SEQUENCE [LARGE SCALE GENOMIC DNA]</scope>
    <source>
        <strain evidence="1 2">DSM 25731</strain>
    </source>
</reference>
<accession>A0A2T6C3V4</accession>
<dbReference type="OrthoDB" id="1449041at2"/>
<sequence>MKKRNLKNGLTLQKRTISSLSEKAVKGGTGTSDIYTSRFVDLCYGVQTSFGGVCAIQCAPTEP</sequence>
<keyword evidence="2" id="KW-1185">Reference proteome</keyword>
<comment type="caution">
    <text evidence="1">The sequence shown here is derived from an EMBL/GenBank/DDBJ whole genome shotgun (WGS) entry which is preliminary data.</text>
</comment>
<gene>
    <name evidence="1" type="ORF">C8N46_102410</name>
</gene>